<sequence length="76" mass="7578">MGQAISHSFELAHGPPQGTFVGVGVTVGAWHVRSGAQIGQARSHSLLLLHGPPQGTFVGIGVGVGGGGLQVILVIC</sequence>
<dbReference type="Proteomes" id="UP000176923">
    <property type="component" value="Unassembled WGS sequence"/>
</dbReference>
<organism evidence="1 2">
    <name type="scientific">Candidatus Gottesmanbacteria bacterium RIFCSPHIGHO2_02_FULL_39_11</name>
    <dbReference type="NCBI Taxonomy" id="1798382"/>
    <lineage>
        <taxon>Bacteria</taxon>
        <taxon>Candidatus Gottesmaniibacteriota</taxon>
    </lineage>
</organism>
<protein>
    <submittedName>
        <fullName evidence="1">Uncharacterized protein</fullName>
    </submittedName>
</protein>
<dbReference type="STRING" id="1798382.A3D77_05160"/>
<gene>
    <name evidence="1" type="ORF">A3D77_05160</name>
</gene>
<evidence type="ECO:0000313" key="2">
    <source>
        <dbReference type="Proteomes" id="UP000176923"/>
    </source>
</evidence>
<proteinExistence type="predicted"/>
<reference evidence="1 2" key="1">
    <citation type="journal article" date="2016" name="Nat. Commun.">
        <title>Thousands of microbial genomes shed light on interconnected biogeochemical processes in an aquifer system.</title>
        <authorList>
            <person name="Anantharaman K."/>
            <person name="Brown C.T."/>
            <person name="Hug L.A."/>
            <person name="Sharon I."/>
            <person name="Castelle C.J."/>
            <person name="Probst A.J."/>
            <person name="Thomas B.C."/>
            <person name="Singh A."/>
            <person name="Wilkins M.J."/>
            <person name="Karaoz U."/>
            <person name="Brodie E.L."/>
            <person name="Williams K.H."/>
            <person name="Hubbard S.S."/>
            <person name="Banfield J.F."/>
        </authorList>
    </citation>
    <scope>NUCLEOTIDE SEQUENCE [LARGE SCALE GENOMIC DNA]</scope>
</reference>
<accession>A0A1F5ZNF2</accession>
<dbReference type="EMBL" id="MFJL01000034">
    <property type="protein sequence ID" value="OGG13903.1"/>
    <property type="molecule type" value="Genomic_DNA"/>
</dbReference>
<evidence type="ECO:0000313" key="1">
    <source>
        <dbReference type="EMBL" id="OGG13903.1"/>
    </source>
</evidence>
<name>A0A1F5ZNF2_9BACT</name>
<dbReference type="AlphaFoldDB" id="A0A1F5ZNF2"/>
<comment type="caution">
    <text evidence="1">The sequence shown here is derived from an EMBL/GenBank/DDBJ whole genome shotgun (WGS) entry which is preliminary data.</text>
</comment>